<evidence type="ECO:0000313" key="4">
    <source>
        <dbReference type="RefSeq" id="XP_017868364.1"/>
    </source>
</evidence>
<feature type="compositionally biased region" description="Low complexity" evidence="1">
    <location>
        <begin position="129"/>
        <end position="139"/>
    </location>
</feature>
<dbReference type="RefSeq" id="XP_017868364.1">
    <property type="nucleotide sequence ID" value="XM_018012875.1"/>
</dbReference>
<feature type="transmembrane region" description="Helical" evidence="2">
    <location>
        <begin position="801"/>
        <end position="821"/>
    </location>
</feature>
<proteinExistence type="predicted"/>
<feature type="region of interest" description="Disordered" evidence="1">
    <location>
        <begin position="494"/>
        <end position="513"/>
    </location>
</feature>
<dbReference type="SUPFAM" id="SSF103473">
    <property type="entry name" value="MFS general substrate transporter"/>
    <property type="match status" value="1"/>
</dbReference>
<dbReference type="PANTHER" id="PTHR11360">
    <property type="entry name" value="MONOCARBOXYLATE TRANSPORTER"/>
    <property type="match status" value="1"/>
</dbReference>
<keyword evidence="2" id="KW-1133">Transmembrane helix</keyword>
<dbReference type="GeneID" id="108617166"/>
<organism evidence="3 4">
    <name type="scientific">Drosophila arizonae</name>
    <name type="common">Fruit fly</name>
    <dbReference type="NCBI Taxonomy" id="7263"/>
    <lineage>
        <taxon>Eukaryota</taxon>
        <taxon>Metazoa</taxon>
        <taxon>Ecdysozoa</taxon>
        <taxon>Arthropoda</taxon>
        <taxon>Hexapoda</taxon>
        <taxon>Insecta</taxon>
        <taxon>Pterygota</taxon>
        <taxon>Neoptera</taxon>
        <taxon>Endopterygota</taxon>
        <taxon>Diptera</taxon>
        <taxon>Brachycera</taxon>
        <taxon>Muscomorpha</taxon>
        <taxon>Ephydroidea</taxon>
        <taxon>Drosophilidae</taxon>
        <taxon>Drosophila</taxon>
    </lineage>
</organism>
<reference evidence="3" key="1">
    <citation type="journal article" date="1997" name="Nucleic Acids Res.">
        <title>tRNAscan-SE: a program for improved detection of transfer RNA genes in genomic sequence.</title>
        <authorList>
            <person name="Lowe T.M."/>
            <person name="Eddy S.R."/>
        </authorList>
    </citation>
    <scope>NUCLEOTIDE SEQUENCE [LARGE SCALE GENOMIC DNA]</scope>
</reference>
<feature type="transmembrane region" description="Helical" evidence="2">
    <location>
        <begin position="246"/>
        <end position="273"/>
    </location>
</feature>
<name>A0ABM1PMC8_DROAR</name>
<dbReference type="InterPro" id="IPR011701">
    <property type="entry name" value="MFS"/>
</dbReference>
<evidence type="ECO:0000256" key="2">
    <source>
        <dbReference type="SAM" id="Phobius"/>
    </source>
</evidence>
<feature type="transmembrane region" description="Helical" evidence="2">
    <location>
        <begin position="893"/>
        <end position="911"/>
    </location>
</feature>
<feature type="transmembrane region" description="Helical" evidence="2">
    <location>
        <begin position="280"/>
        <end position="299"/>
    </location>
</feature>
<feature type="compositionally biased region" description="Low complexity" evidence="1">
    <location>
        <begin position="22"/>
        <end position="52"/>
    </location>
</feature>
<dbReference type="Gene3D" id="1.20.1250.20">
    <property type="entry name" value="MFS general substrate transporter like domains"/>
    <property type="match status" value="2"/>
</dbReference>
<gene>
    <name evidence="4" type="primary">LOC108617166</name>
</gene>
<evidence type="ECO:0000256" key="1">
    <source>
        <dbReference type="SAM" id="MobiDB-lite"/>
    </source>
</evidence>
<dbReference type="PANTHER" id="PTHR11360:SF111">
    <property type="entry name" value="CHASKI, ISOFORM A"/>
    <property type="match status" value="1"/>
</dbReference>
<keyword evidence="2" id="KW-0472">Membrane</keyword>
<feature type="region of interest" description="Disordered" evidence="1">
    <location>
        <begin position="1"/>
        <end position="56"/>
    </location>
</feature>
<reference evidence="3" key="2">
    <citation type="journal article" date="2016" name="G3 (Bethesda)">
        <title>Genome Evolution in Three Species of Cactophilic Drosophila.</title>
        <authorList>
            <person name="Sanchez-Flores A."/>
            <person name="Penazola F."/>
            <person name="Carpinteyro-Ponce J."/>
            <person name="Nazario-Yepiz N."/>
            <person name="Abreu-Goodger C."/>
            <person name="Machado C.A."/>
            <person name="Markow T.A."/>
        </authorList>
    </citation>
    <scope>NUCLEOTIDE SEQUENCE [LARGE SCALE GENOMIC DNA]</scope>
</reference>
<feature type="transmembrane region" description="Helical" evidence="2">
    <location>
        <begin position="827"/>
        <end position="853"/>
    </location>
</feature>
<dbReference type="InterPro" id="IPR050327">
    <property type="entry name" value="Proton-linked_MCT"/>
</dbReference>
<keyword evidence="3" id="KW-1185">Reference proteome</keyword>
<dbReference type="CDD" id="cd17352">
    <property type="entry name" value="MFS_MCT_SLC16"/>
    <property type="match status" value="1"/>
</dbReference>
<dbReference type="Pfam" id="PF07690">
    <property type="entry name" value="MFS_1"/>
    <property type="match status" value="2"/>
</dbReference>
<dbReference type="Proteomes" id="UP000694904">
    <property type="component" value="Chromosome 5"/>
</dbReference>
<feature type="transmembrane region" description="Helical" evidence="2">
    <location>
        <begin position="767"/>
        <end position="789"/>
    </location>
</feature>
<feature type="transmembrane region" description="Helical" evidence="2">
    <location>
        <begin position="735"/>
        <end position="755"/>
    </location>
</feature>
<feature type="region of interest" description="Disordered" evidence="1">
    <location>
        <begin position="124"/>
        <end position="147"/>
    </location>
</feature>
<sequence length="936" mass="102686">MAKPSATRSDSSNNCKNQRSGNGSNTNPAAFNNNNNNSNNNMNNSSSKLNGNICQPTLPAPANTPLNKAIKHDLFPEVTFCNLSVEELNDGAGHSRTTVRNSIIALDGDGTLTSLMTGNQVKKRKRLISNESGDSIDSSSTEKKTPKMPDGGYGWVVVFASLMISLIWDGLSFSFGLIHTELLAYFGESPTKTAWISSLFFSVPLLMGPIWSNLVDKYGCRKMTILGGIVSAFGFAISSVCNSIEMLMITFGIISGLGLGIGYVTAVVSIAFWFDKKRSFATGIGASGTGIGTFIYARLTQYLVDSYGWRGATLILGGTMLNACVCGALMRDPDWLIEENRLESRSQSVTTFSNSSVCLEEIRKLLDTGITKEAVLDTLVTKNNTEANQQIDDPLDSSLKRYRSELFLPTFLSIQELDSICEVKSLSRRSLRHKEGAEAPSRENLLSLSSGAAAYGPTATILGSPDDTLMGGIPAEVAEAAKKSYLASIETLSPSEKRSTVAGTPIGSLRSSDEGYLTQKHNDAHYASSRYSLNENLFMGKHNSASLSNLRVNEQRHNSVDILSDDMHAYYMSIKEETFALLDQQAPRHRPYAASAGAGSGAGAGAGASTVIAIPEHEQDNSELALRRSRLDSITGIRRLSRSKKPNPHRSNLRRNISIRNSNFLKDMRIHRNSIHYRGAMLNTHRYRLRASSCPNIYRNSMTTIAKEEEDTWYESFVDTMKSVFDFSLFLDKKFALFNLSTLFLFIWFIIPYLYLPDYMKTYNYEVSVSAVLISAIGIAQTVGMIGLGYLGDLPWMNINICYSICMLICGASVFFMPMLITSYNGLMTMCVIFGFTFASSFSFTPSILVSLVDLDDFTCAYGLVLLIQGVGMIAGPPIAGAIFEYTGRWDDSFYYAGIFIALSGVCSYMIEFCEDKATKESDSDVSETKKAQLLH</sequence>
<feature type="transmembrane region" description="Helical" evidence="2">
    <location>
        <begin position="193"/>
        <end position="211"/>
    </location>
</feature>
<keyword evidence="2" id="KW-0812">Transmembrane</keyword>
<feature type="transmembrane region" description="Helical" evidence="2">
    <location>
        <begin position="311"/>
        <end position="330"/>
    </location>
</feature>
<dbReference type="InterPro" id="IPR036259">
    <property type="entry name" value="MFS_trans_sf"/>
</dbReference>
<evidence type="ECO:0000313" key="3">
    <source>
        <dbReference type="Proteomes" id="UP000694904"/>
    </source>
</evidence>
<accession>A0ABM1PMC8</accession>
<feature type="transmembrane region" description="Helical" evidence="2">
    <location>
        <begin position="860"/>
        <end position="881"/>
    </location>
</feature>
<feature type="compositionally biased region" description="Polar residues" evidence="1">
    <location>
        <begin position="1"/>
        <end position="21"/>
    </location>
</feature>
<protein>
    <submittedName>
        <fullName evidence="4">Monocarboxylate transporter 14</fullName>
    </submittedName>
</protein>
<feature type="transmembrane region" description="Helical" evidence="2">
    <location>
        <begin position="223"/>
        <end position="240"/>
    </location>
</feature>
<feature type="transmembrane region" description="Helical" evidence="2">
    <location>
        <begin position="153"/>
        <end position="173"/>
    </location>
</feature>
<reference evidence="4" key="3">
    <citation type="submission" date="2025-08" db="UniProtKB">
        <authorList>
            <consortium name="RefSeq"/>
        </authorList>
    </citation>
    <scope>IDENTIFICATION</scope>
    <source>
        <tissue evidence="4">Whole organism</tissue>
    </source>
</reference>